<dbReference type="InterPro" id="IPR000719">
    <property type="entry name" value="Prot_kinase_dom"/>
</dbReference>
<dbReference type="Proteomes" id="UP000241890">
    <property type="component" value="Unassembled WGS sequence"/>
</dbReference>
<evidence type="ECO:0000259" key="11">
    <source>
        <dbReference type="PROSITE" id="PS51285"/>
    </source>
</evidence>
<dbReference type="InParanoid" id="A0A2R5G7U2"/>
<dbReference type="GO" id="GO:0004674">
    <property type="term" value="F:protein serine/threonine kinase activity"/>
    <property type="evidence" value="ECO:0007669"/>
    <property type="project" value="UniProtKB-KW"/>
</dbReference>
<comment type="caution">
    <text evidence="13">The sequence shown here is derived from an EMBL/GenBank/DDBJ whole genome shotgun (WGS) entry which is preliminary data.</text>
</comment>
<feature type="binding site" evidence="7">
    <location>
        <position position="156"/>
    </location>
    <ligand>
        <name>ATP</name>
        <dbReference type="ChEBI" id="CHEBI:30616"/>
    </ligand>
</feature>
<dbReference type="FunFam" id="1.10.510.10:FF:000008">
    <property type="entry name" value="Non-specific serine/threonine protein kinase"/>
    <property type="match status" value="1"/>
</dbReference>
<dbReference type="InterPro" id="IPR000961">
    <property type="entry name" value="AGC-kinase_C"/>
</dbReference>
<feature type="region of interest" description="Disordered" evidence="9">
    <location>
        <begin position="93"/>
        <end position="120"/>
    </location>
</feature>
<dbReference type="GO" id="GO:0005524">
    <property type="term" value="F:ATP binding"/>
    <property type="evidence" value="ECO:0007669"/>
    <property type="project" value="UniProtKB-UniRule"/>
</dbReference>
<feature type="compositionally biased region" description="Pro residues" evidence="9">
    <location>
        <begin position="1041"/>
        <end position="1056"/>
    </location>
</feature>
<feature type="compositionally biased region" description="Acidic residues" evidence="9">
    <location>
        <begin position="476"/>
        <end position="487"/>
    </location>
</feature>
<evidence type="ECO:0000256" key="7">
    <source>
        <dbReference type="PROSITE-ProRule" id="PRU10141"/>
    </source>
</evidence>
<evidence type="ECO:0000256" key="2">
    <source>
        <dbReference type="ARBA" id="ARBA00022553"/>
    </source>
</evidence>
<dbReference type="Gene3D" id="1.20.58.2220">
    <property type="entry name" value="Formin, FH2 domain"/>
    <property type="match status" value="1"/>
</dbReference>
<feature type="compositionally biased region" description="Acidic residues" evidence="9">
    <location>
        <begin position="1"/>
        <end position="17"/>
    </location>
</feature>
<dbReference type="InterPro" id="IPR045270">
    <property type="entry name" value="STKc_AGC"/>
</dbReference>
<dbReference type="InterPro" id="IPR015425">
    <property type="entry name" value="FH2_Formin"/>
</dbReference>
<feature type="domain" description="AGC-kinase C-terminal" evidence="11">
    <location>
        <begin position="388"/>
        <end position="466"/>
    </location>
</feature>
<feature type="compositionally biased region" description="Basic and acidic residues" evidence="9">
    <location>
        <begin position="1067"/>
        <end position="1086"/>
    </location>
</feature>
<feature type="region of interest" description="Disordered" evidence="9">
    <location>
        <begin position="476"/>
        <end position="528"/>
    </location>
</feature>
<evidence type="ECO:0000256" key="6">
    <source>
        <dbReference type="ARBA" id="ARBA00022840"/>
    </source>
</evidence>
<feature type="region of interest" description="Disordered" evidence="9">
    <location>
        <begin position="1034"/>
        <end position="1086"/>
    </location>
</feature>
<dbReference type="OrthoDB" id="1668162at2759"/>
<keyword evidence="2" id="KW-0597">Phosphoprotein</keyword>
<dbReference type="CDD" id="cd05123">
    <property type="entry name" value="STKc_AGC"/>
    <property type="match status" value="1"/>
</dbReference>
<dbReference type="Gene3D" id="1.10.510.10">
    <property type="entry name" value="Transferase(Phosphotransferase) domain 1"/>
    <property type="match status" value="1"/>
</dbReference>
<evidence type="ECO:0000259" key="10">
    <source>
        <dbReference type="PROSITE" id="PS50011"/>
    </source>
</evidence>
<dbReference type="CDD" id="cd00065">
    <property type="entry name" value="FYVE_like_SF"/>
    <property type="match status" value="1"/>
</dbReference>
<feature type="region of interest" description="Disordered" evidence="9">
    <location>
        <begin position="1"/>
        <end position="81"/>
    </location>
</feature>
<keyword evidence="4 7" id="KW-0547">Nucleotide-binding</keyword>
<evidence type="ECO:0000256" key="9">
    <source>
        <dbReference type="SAM" id="MobiDB-lite"/>
    </source>
</evidence>
<feature type="compositionally biased region" description="Pro residues" evidence="9">
    <location>
        <begin position="577"/>
        <end position="589"/>
    </location>
</feature>
<dbReference type="PROSITE" id="PS51444">
    <property type="entry name" value="FH2"/>
    <property type="match status" value="1"/>
</dbReference>
<sequence length="1574" mass="172836">MATAEDDADFAFDEVYDDGSFRSNANHDGEDESNASFASPTHADASPRVERGRSVTFDESADQGADGGSQQEAARGAAEAMKVTAKTTMEFQASTQTMLRRQSSAEWTRPRQGSSDSLERKVSPQDFKLLKVIGQGAYGRVFQVRHNKTDDIFAMKVLAKGQVLEKNNMSYVREERNILSKTNHPFVVQLMCAFQTPSKLYLVMEYVSGGELFSHLREEGLFEEHQARFYAAEIILAIEYMHQNGIIHRDLKPENVLLDSEGHIRITDFGLATENRVEARTLCGTDLYMAPEMIAGHGYGKAVDYWSLGAILFEMLTGDTPFYAKDTKRLYRLILSSKPRFPRWLSKDCISLLRGLLNRNVEQRLGASVSTMFKVGGVSALKEHEFFAKLDWNALLALQIDPPFRPQLQEGILDTSNFSENFTKLAPEALHDEADSEEAQKLLEEASSSDFAGFSFTHPNYIEKAMTMVDSFNLSEDEQAEDKDDLNEPGVGETQAQRRDSTAKSQDFAHVNVPSDQPPGGPRGVLSSSQFSYRDMVVKAEDGDDQDASPSSAANSGPMDGAPASGSPEASKATTRAPPPGLPPLPPAAAPKALNADAKEWTPPWAQRAAARRSTSEFVAFEKRLSCDKCGNAICSKCVREVEEKDAGGMMDAGPASGESSRLTICKDCEFMGKWVNDVQSKDKGRFWNIKMPTRFFKRKGSTNKMPGNLNQKFSMVNSMLEKSRAPNSRTVAVTVPDNIQQDLHALSREKIKELHEQKKLISSLQEENERMRAGGVDSTQLHEMKRMIDELKRESEAHIVQLQQKVDELNTENARLRDGASPAMPAAAAAPVVQEDPKFAKFRKMQKAGLPEGAIMQAAGRDGIDLPHDFFTAPAPTAAPAPAAAAVAAPVVQEDPKFAKFRKMQKAGLPEGAIMQAAGRDGIELPATFFSGPVPAAAPAAAPVVQEDPKFAKYRKMQRAGLPEGAIMQAAGRDGVDLPATFFSGPAPAAAPAAAPVQEDPKFAKYRKMQKAKLPDGAIIQAASRDGIELPASFFSGEAPAPPALPGAPSPPPLPGMGASSAAAAKPKEPEKPKSKYELTKRENLRRANDKPLRGVFWNVLPAARVEKSMWPSLSDAPPFPIDKHLNVLEEKFSKVQAKAIVKNTDKAAKPAGSDRPPLLDSKRQQNLGIAIARFKEPVPELRDHILKLDSDFFTMEVVHKLISMVPTPEEIQAVQAAEGEWTGPGRFDEGLTRVEQFVYEMSKIPRLRQRLQCVFVEMSFERQSESLQESISKYESAVRQLRDSKGWKQLLHLALTAGNYVNSGNKSTGGAWGFEISTGLQKLAQSKATGNSKYSLLHWLAEVCEARAPQLFELPKELNRLEEASVVKIEDLKADLAQLSKGCDLVERELKASSGETLGSPSTAPGARAFCTLMNPFLKEHGRPVTEQIKASMVRLEKMATELLEAHGEVPSKCSSSQLLATAMHFCKNLVRAREENIVAKNMEEKKEAAASKKKKNEKVAPKLAANAKQLDKQIKVDKLNKKLKNSFKKKGTKTEQNNNEFQAQLGKLKTQQQRPASCTPNKNNLDPTQSA</sequence>
<feature type="domain" description="FH2" evidence="12">
    <location>
        <begin position="1084"/>
        <end position="1498"/>
    </location>
</feature>
<evidence type="ECO:0000313" key="13">
    <source>
        <dbReference type="EMBL" id="GBG25868.1"/>
    </source>
</evidence>
<dbReference type="EMBL" id="BEYU01000016">
    <property type="protein sequence ID" value="GBG25868.1"/>
    <property type="molecule type" value="Genomic_DNA"/>
</dbReference>
<evidence type="ECO:0000256" key="4">
    <source>
        <dbReference type="ARBA" id="ARBA00022741"/>
    </source>
</evidence>
<accession>A0A2R5G7U2</accession>
<evidence type="ECO:0000256" key="3">
    <source>
        <dbReference type="ARBA" id="ARBA00022679"/>
    </source>
</evidence>
<dbReference type="PANTHER" id="PTHR24351">
    <property type="entry name" value="RIBOSOMAL PROTEIN S6 KINASE"/>
    <property type="match status" value="1"/>
</dbReference>
<feature type="region of interest" description="Disordered" evidence="9">
    <location>
        <begin position="1527"/>
        <end position="1574"/>
    </location>
</feature>
<dbReference type="SMART" id="SM00133">
    <property type="entry name" value="S_TK_X"/>
    <property type="match status" value="1"/>
</dbReference>
<name>A0A2R5G7U2_9STRA</name>
<gene>
    <name evidence="13" type="ORF">FCC1311_020872</name>
</gene>
<keyword evidence="5 13" id="KW-0418">Kinase</keyword>
<dbReference type="SUPFAM" id="SSF101447">
    <property type="entry name" value="Formin homology 2 domain (FH2 domain)"/>
    <property type="match status" value="1"/>
</dbReference>
<dbReference type="Pfam" id="PF00069">
    <property type="entry name" value="Pkinase"/>
    <property type="match status" value="1"/>
</dbReference>
<feature type="domain" description="Protein kinase" evidence="10">
    <location>
        <begin position="127"/>
        <end position="387"/>
    </location>
</feature>
<dbReference type="PROSITE" id="PS50011">
    <property type="entry name" value="PROTEIN_KINASE_DOM"/>
    <property type="match status" value="1"/>
</dbReference>
<protein>
    <submittedName>
        <fullName evidence="13">Protein kinase, putative</fullName>
    </submittedName>
</protein>
<dbReference type="PROSITE" id="PS51285">
    <property type="entry name" value="AGC_KINASE_CTER"/>
    <property type="match status" value="1"/>
</dbReference>
<evidence type="ECO:0000256" key="1">
    <source>
        <dbReference type="ARBA" id="ARBA00022527"/>
    </source>
</evidence>
<keyword evidence="14" id="KW-1185">Reference proteome</keyword>
<dbReference type="InterPro" id="IPR017441">
    <property type="entry name" value="Protein_kinase_ATP_BS"/>
</dbReference>
<feature type="compositionally biased region" description="Polar residues" evidence="9">
    <location>
        <begin position="1552"/>
        <end position="1574"/>
    </location>
</feature>
<dbReference type="SUPFAM" id="SSF56112">
    <property type="entry name" value="Protein kinase-like (PK-like)"/>
    <property type="match status" value="1"/>
</dbReference>
<dbReference type="PROSITE" id="PS00108">
    <property type="entry name" value="PROTEIN_KINASE_ST"/>
    <property type="match status" value="1"/>
</dbReference>
<dbReference type="InterPro" id="IPR008271">
    <property type="entry name" value="Ser/Thr_kinase_AS"/>
</dbReference>
<dbReference type="Pfam" id="PF02181">
    <property type="entry name" value="FH2"/>
    <property type="match status" value="1"/>
</dbReference>
<dbReference type="Gene3D" id="3.30.40.10">
    <property type="entry name" value="Zinc/RING finger domain, C3HC4 (zinc finger)"/>
    <property type="match status" value="1"/>
</dbReference>
<keyword evidence="3" id="KW-0808">Transferase</keyword>
<keyword evidence="6 7" id="KW-0067">ATP-binding</keyword>
<dbReference type="InterPro" id="IPR011009">
    <property type="entry name" value="Kinase-like_dom_sf"/>
</dbReference>
<dbReference type="SMART" id="SM00498">
    <property type="entry name" value="FH2"/>
    <property type="match status" value="1"/>
</dbReference>
<evidence type="ECO:0000259" key="12">
    <source>
        <dbReference type="PROSITE" id="PS51444"/>
    </source>
</evidence>
<keyword evidence="1" id="KW-0723">Serine/threonine-protein kinase</keyword>
<organism evidence="13 14">
    <name type="scientific">Hondaea fermentalgiana</name>
    <dbReference type="NCBI Taxonomy" id="2315210"/>
    <lineage>
        <taxon>Eukaryota</taxon>
        <taxon>Sar</taxon>
        <taxon>Stramenopiles</taxon>
        <taxon>Bigyra</taxon>
        <taxon>Labyrinthulomycetes</taxon>
        <taxon>Thraustochytrida</taxon>
        <taxon>Thraustochytriidae</taxon>
        <taxon>Hondaea</taxon>
    </lineage>
</organism>
<dbReference type="Gene3D" id="3.30.200.20">
    <property type="entry name" value="Phosphorylase Kinase, domain 1"/>
    <property type="match status" value="1"/>
</dbReference>
<feature type="compositionally biased region" description="Polar residues" evidence="9">
    <location>
        <begin position="93"/>
        <end position="116"/>
    </location>
</feature>
<feature type="compositionally biased region" description="Low complexity" evidence="9">
    <location>
        <begin position="1057"/>
        <end position="1066"/>
    </location>
</feature>
<dbReference type="InterPro" id="IPR042201">
    <property type="entry name" value="FH2_Formin_sf"/>
</dbReference>
<feature type="coiled-coil region" evidence="8">
    <location>
        <begin position="748"/>
        <end position="820"/>
    </location>
</feature>
<reference evidence="13 14" key="1">
    <citation type="submission" date="2017-12" db="EMBL/GenBank/DDBJ databases">
        <title>Sequencing, de novo assembly and annotation of complete genome of a new Thraustochytrid species, strain FCC1311.</title>
        <authorList>
            <person name="Sedici K."/>
            <person name="Godart F."/>
            <person name="Aiese Cigliano R."/>
            <person name="Sanseverino W."/>
            <person name="Barakat M."/>
            <person name="Ortet P."/>
            <person name="Marechal E."/>
            <person name="Cagnac O."/>
            <person name="Amato A."/>
        </authorList>
    </citation>
    <scope>NUCLEOTIDE SEQUENCE [LARGE SCALE GENOMIC DNA]</scope>
</reference>
<dbReference type="FunFam" id="3.30.200.20:FF:000537">
    <property type="entry name" value="Non-specific serine/threonine protein kinase"/>
    <property type="match status" value="1"/>
</dbReference>
<feature type="region of interest" description="Disordered" evidence="9">
    <location>
        <begin position="541"/>
        <end position="594"/>
    </location>
</feature>
<evidence type="ECO:0000256" key="5">
    <source>
        <dbReference type="ARBA" id="ARBA00022777"/>
    </source>
</evidence>
<evidence type="ECO:0000256" key="8">
    <source>
        <dbReference type="SAM" id="Coils"/>
    </source>
</evidence>
<keyword evidence="8" id="KW-0175">Coiled coil</keyword>
<dbReference type="PROSITE" id="PS00107">
    <property type="entry name" value="PROTEIN_KINASE_ATP"/>
    <property type="match status" value="1"/>
</dbReference>
<proteinExistence type="predicted"/>
<dbReference type="InterPro" id="IPR013083">
    <property type="entry name" value="Znf_RING/FYVE/PHD"/>
</dbReference>
<dbReference type="SMART" id="SM00220">
    <property type="entry name" value="S_TKc"/>
    <property type="match status" value="1"/>
</dbReference>
<evidence type="ECO:0000313" key="14">
    <source>
        <dbReference type="Proteomes" id="UP000241890"/>
    </source>
</evidence>